<dbReference type="SUPFAM" id="SSF53850">
    <property type="entry name" value="Periplasmic binding protein-like II"/>
    <property type="match status" value="1"/>
</dbReference>
<accession>A0A1Q2CM35</accession>
<keyword evidence="5" id="KW-0449">Lipoprotein</keyword>
<keyword evidence="8" id="KW-1185">Reference proteome</keyword>
<dbReference type="PANTHER" id="PTHR43649">
    <property type="entry name" value="ARABINOSE-BINDING PROTEIN-RELATED"/>
    <property type="match status" value="1"/>
</dbReference>
<evidence type="ECO:0000256" key="6">
    <source>
        <dbReference type="SAM" id="SignalP"/>
    </source>
</evidence>
<feature type="signal peptide" evidence="6">
    <location>
        <begin position="1"/>
        <end position="33"/>
    </location>
</feature>
<evidence type="ECO:0000256" key="2">
    <source>
        <dbReference type="ARBA" id="ARBA00022729"/>
    </source>
</evidence>
<dbReference type="EMBL" id="CP019606">
    <property type="protein sequence ID" value="AQP47184.1"/>
    <property type="molecule type" value="Genomic_DNA"/>
</dbReference>
<organism evidence="7 8">
    <name type="scientific">Tessaracoccus aquimaris</name>
    <dbReference type="NCBI Taxonomy" id="1332264"/>
    <lineage>
        <taxon>Bacteria</taxon>
        <taxon>Bacillati</taxon>
        <taxon>Actinomycetota</taxon>
        <taxon>Actinomycetes</taxon>
        <taxon>Propionibacteriales</taxon>
        <taxon>Propionibacteriaceae</taxon>
        <taxon>Tessaracoccus</taxon>
    </lineage>
</organism>
<dbReference type="PROSITE" id="PS51257">
    <property type="entry name" value="PROKAR_LIPOPROTEIN"/>
    <property type="match status" value="1"/>
</dbReference>
<evidence type="ECO:0000313" key="7">
    <source>
        <dbReference type="EMBL" id="AQP47184.1"/>
    </source>
</evidence>
<feature type="chain" id="PRO_5013066316" description="Sugar ABC transporter substrate-binding protein" evidence="6">
    <location>
        <begin position="34"/>
        <end position="446"/>
    </location>
</feature>
<evidence type="ECO:0000313" key="8">
    <source>
        <dbReference type="Proteomes" id="UP000188145"/>
    </source>
</evidence>
<dbReference type="AlphaFoldDB" id="A0A1Q2CM35"/>
<dbReference type="Proteomes" id="UP000188145">
    <property type="component" value="Chromosome"/>
</dbReference>
<sequence>MARTASRGRTWRRATTSVTAALAAISLVACSPAATGSTPSGDGGAISGELQILTGSAAGSDKAFQDVSDAFMKKYPDVKVIYSAVDNNTFPQTKSSRLTAGNLGIFVALNLAEVPDYAKDSASDDLLLAQSGGLVDLTDEPFMQRFTPTMLDAQAIGGRQYAMPTGASYVTGVFYNKSIFADNGVEVPTTWTEFVSVLDTLKGKGVTPYGIGGKDTWPAGLIMLGAAAGVLPTLEDKQGLAADLWINKAKLDEGPSLEILEKTEKVFQYAQPNFAGTGYDDLPGQFANGTFAMMSDGTWNTTTIQTAVGDKFEIGYFPFPASDDAAANKTVNGKIELQMAIPTSSKNKQAALAWMDFFSEKENYQKFLETTGFSSAQPNMATSGFLEEIAPYTGTFETVWGQVWIANNKAGQDAAYPFNYPALAPLGTSTPQQAADAAQQAWGTGF</sequence>
<evidence type="ECO:0000256" key="5">
    <source>
        <dbReference type="ARBA" id="ARBA00023288"/>
    </source>
</evidence>
<dbReference type="KEGG" id="tes:BW730_06315"/>
<name>A0A1Q2CM35_9ACTN</name>
<reference evidence="8" key="1">
    <citation type="submission" date="2017-02" db="EMBL/GenBank/DDBJ databases">
        <title>Tessaracoccus aquaemaris sp. nov., isolated from the intestine of a Korean rockfish, Sebastes schlegelii, in a marine aquaculture pond.</title>
        <authorList>
            <person name="Tak E.J."/>
            <person name="Bae J.-W."/>
        </authorList>
    </citation>
    <scope>NUCLEOTIDE SEQUENCE [LARGE SCALE GENOMIC DNA]</scope>
    <source>
        <strain evidence="8">NSG39</strain>
    </source>
</reference>
<keyword evidence="3" id="KW-0472">Membrane</keyword>
<keyword evidence="4" id="KW-0564">Palmitate</keyword>
<dbReference type="Gene3D" id="3.40.190.10">
    <property type="entry name" value="Periplasmic binding protein-like II"/>
    <property type="match status" value="2"/>
</dbReference>
<evidence type="ECO:0000256" key="4">
    <source>
        <dbReference type="ARBA" id="ARBA00023139"/>
    </source>
</evidence>
<gene>
    <name evidence="7" type="ORF">BW730_06315</name>
</gene>
<evidence type="ECO:0000256" key="3">
    <source>
        <dbReference type="ARBA" id="ARBA00023136"/>
    </source>
</evidence>
<evidence type="ECO:0000256" key="1">
    <source>
        <dbReference type="ARBA" id="ARBA00022475"/>
    </source>
</evidence>
<proteinExistence type="predicted"/>
<dbReference type="InterPro" id="IPR050490">
    <property type="entry name" value="Bact_solute-bd_prot1"/>
</dbReference>
<evidence type="ECO:0008006" key="9">
    <source>
        <dbReference type="Google" id="ProtNLM"/>
    </source>
</evidence>
<keyword evidence="1" id="KW-1003">Cell membrane</keyword>
<dbReference type="Pfam" id="PF01547">
    <property type="entry name" value="SBP_bac_1"/>
    <property type="match status" value="1"/>
</dbReference>
<keyword evidence="2 6" id="KW-0732">Signal</keyword>
<protein>
    <recommendedName>
        <fullName evidence="9">Sugar ABC transporter substrate-binding protein</fullName>
    </recommendedName>
</protein>
<dbReference type="PANTHER" id="PTHR43649:SF33">
    <property type="entry name" value="POLYGALACTURONAN_RHAMNOGALACTURONAN-BINDING PROTEIN YTCQ"/>
    <property type="match status" value="1"/>
</dbReference>
<dbReference type="InterPro" id="IPR006059">
    <property type="entry name" value="SBP"/>
</dbReference>
<dbReference type="OrthoDB" id="8478044at2"/>
<dbReference type="RefSeq" id="WP_077685511.1">
    <property type="nucleotide sequence ID" value="NZ_CP019606.1"/>
</dbReference>
<dbReference type="STRING" id="1332264.BW730_06315"/>